<evidence type="ECO:0000313" key="2">
    <source>
        <dbReference type="EMBL" id="KAJ4482172.1"/>
    </source>
</evidence>
<feature type="compositionally biased region" description="Low complexity" evidence="1">
    <location>
        <begin position="18"/>
        <end position="28"/>
    </location>
</feature>
<evidence type="ECO:0000313" key="3">
    <source>
        <dbReference type="Proteomes" id="UP001150266"/>
    </source>
</evidence>
<accession>A0A9W9AGI6</accession>
<evidence type="ECO:0000256" key="1">
    <source>
        <dbReference type="SAM" id="MobiDB-lite"/>
    </source>
</evidence>
<keyword evidence="3" id="KW-1185">Reference proteome</keyword>
<name>A0A9W9AGI6_9AGAR</name>
<sequence length="178" mass="18851">MSGVNKGVAAMEGGELGSASTTSTDTSAPSLPAQAIDCSAYPHAFDTKDQTHIHRSKSSSWADCSSQPCPNAAANSISEEENLSDGTVITPILIPTPTAPPSIMSTSEVNTNQLMAQLIEQVTQLTANLHRAAAKSSMNKPELFKGSSSAEARRFIAQYQSWAVEQPDLKDNEGVTKR</sequence>
<reference evidence="2" key="1">
    <citation type="submission" date="2022-08" db="EMBL/GenBank/DDBJ databases">
        <title>A Global Phylogenomic Analysis of the Shiitake Genus Lentinula.</title>
        <authorList>
            <consortium name="DOE Joint Genome Institute"/>
            <person name="Sierra-Patev S."/>
            <person name="Min B."/>
            <person name="Naranjo-Ortiz M."/>
            <person name="Looney B."/>
            <person name="Konkel Z."/>
            <person name="Slot J.C."/>
            <person name="Sakamoto Y."/>
            <person name="Steenwyk J.L."/>
            <person name="Rokas A."/>
            <person name="Carro J."/>
            <person name="Camarero S."/>
            <person name="Ferreira P."/>
            <person name="Molpeceres G."/>
            <person name="Ruiz-Duenas F.J."/>
            <person name="Serrano A."/>
            <person name="Henrissat B."/>
            <person name="Drula E."/>
            <person name="Hughes K.W."/>
            <person name="Mata J.L."/>
            <person name="Ishikawa N.K."/>
            <person name="Vargas-Isla R."/>
            <person name="Ushijima S."/>
            <person name="Smith C.A."/>
            <person name="Ahrendt S."/>
            <person name="Andreopoulos W."/>
            <person name="He G."/>
            <person name="Labutti K."/>
            <person name="Lipzen A."/>
            <person name="Ng V."/>
            <person name="Riley R."/>
            <person name="Sandor L."/>
            <person name="Barry K."/>
            <person name="Martinez A.T."/>
            <person name="Xiao Y."/>
            <person name="Gibbons J.G."/>
            <person name="Terashima K."/>
            <person name="Grigoriev I.V."/>
            <person name="Hibbett D.S."/>
        </authorList>
    </citation>
    <scope>NUCLEOTIDE SEQUENCE</scope>
    <source>
        <strain evidence="2">JLM2183</strain>
    </source>
</reference>
<proteinExistence type="predicted"/>
<gene>
    <name evidence="2" type="ORF">J3R30DRAFT_3699529</name>
</gene>
<feature type="region of interest" description="Disordered" evidence="1">
    <location>
        <begin position="1"/>
        <end position="31"/>
    </location>
</feature>
<dbReference type="OrthoDB" id="3045488at2759"/>
<dbReference type="Proteomes" id="UP001150266">
    <property type="component" value="Unassembled WGS sequence"/>
</dbReference>
<organism evidence="2 3">
    <name type="scientific">Lentinula aciculospora</name>
    <dbReference type="NCBI Taxonomy" id="153920"/>
    <lineage>
        <taxon>Eukaryota</taxon>
        <taxon>Fungi</taxon>
        <taxon>Dikarya</taxon>
        <taxon>Basidiomycota</taxon>
        <taxon>Agaricomycotina</taxon>
        <taxon>Agaricomycetes</taxon>
        <taxon>Agaricomycetidae</taxon>
        <taxon>Agaricales</taxon>
        <taxon>Marasmiineae</taxon>
        <taxon>Omphalotaceae</taxon>
        <taxon>Lentinula</taxon>
    </lineage>
</organism>
<dbReference type="AlphaFoldDB" id="A0A9W9AGI6"/>
<dbReference type="EMBL" id="JAOTPV010000005">
    <property type="protein sequence ID" value="KAJ4482172.1"/>
    <property type="molecule type" value="Genomic_DNA"/>
</dbReference>
<protein>
    <submittedName>
        <fullName evidence="2">Uncharacterized protein</fullName>
    </submittedName>
</protein>
<comment type="caution">
    <text evidence="2">The sequence shown here is derived from an EMBL/GenBank/DDBJ whole genome shotgun (WGS) entry which is preliminary data.</text>
</comment>